<feature type="compositionally biased region" description="Polar residues" evidence="9">
    <location>
        <begin position="585"/>
        <end position="596"/>
    </location>
</feature>
<evidence type="ECO:0000256" key="9">
    <source>
        <dbReference type="SAM" id="MobiDB-lite"/>
    </source>
</evidence>
<evidence type="ECO:0000256" key="11">
    <source>
        <dbReference type="SAM" id="SignalP"/>
    </source>
</evidence>
<dbReference type="GO" id="GO:0016020">
    <property type="term" value="C:membrane"/>
    <property type="evidence" value="ECO:0007669"/>
    <property type="project" value="UniProtKB-SubCell"/>
</dbReference>
<dbReference type="PANTHER" id="PTHR31787">
    <property type="entry name" value="G-PROTEIN-COUPLED RECEPTOR GPCR FAMILY PROTEIN"/>
    <property type="match status" value="1"/>
</dbReference>
<evidence type="ECO:0000313" key="13">
    <source>
        <dbReference type="Proteomes" id="UP000007797"/>
    </source>
</evidence>
<keyword evidence="7 12" id="KW-0675">Receptor</keyword>
<evidence type="ECO:0000256" key="10">
    <source>
        <dbReference type="SAM" id="Phobius"/>
    </source>
</evidence>
<dbReference type="Proteomes" id="UP000007797">
    <property type="component" value="Unassembled WGS sequence"/>
</dbReference>
<reference evidence="13" key="1">
    <citation type="journal article" date="2011" name="Genome Res.">
        <title>Phylogeny-wide analysis of social amoeba genomes highlights ancient origins for complex intercellular communication.</title>
        <authorList>
            <person name="Heidel A.J."/>
            <person name="Lawal H.M."/>
            <person name="Felder M."/>
            <person name="Schilde C."/>
            <person name="Helps N.R."/>
            <person name="Tunggal B."/>
            <person name="Rivero F."/>
            <person name="John U."/>
            <person name="Schleicher M."/>
            <person name="Eichinger L."/>
            <person name="Platzer M."/>
            <person name="Noegel A.A."/>
            <person name="Schaap P."/>
            <person name="Gloeckner G."/>
        </authorList>
    </citation>
    <scope>NUCLEOTIDE SEQUENCE [LARGE SCALE GENOMIC DNA]</scope>
    <source>
        <strain evidence="13">SH3</strain>
    </source>
</reference>
<dbReference type="GeneID" id="14875607"/>
<feature type="region of interest" description="Disordered" evidence="9">
    <location>
        <begin position="564"/>
        <end position="636"/>
    </location>
</feature>
<comment type="similarity">
    <text evidence="2">Belongs to the G-protein coupled receptor Fz/Smo family.</text>
</comment>
<feature type="compositionally biased region" description="Polar residues" evidence="9">
    <location>
        <begin position="620"/>
        <end position="636"/>
    </location>
</feature>
<proteinExistence type="inferred from homology"/>
<protein>
    <submittedName>
        <fullName evidence="12">G-protein-coupled receptor family protein</fullName>
    </submittedName>
</protein>
<evidence type="ECO:0000256" key="2">
    <source>
        <dbReference type="ARBA" id="ARBA00008077"/>
    </source>
</evidence>
<dbReference type="KEGG" id="dfa:DFA_04890"/>
<dbReference type="PANTHER" id="PTHR31787:SF2">
    <property type="entry name" value="FRIZZLED AND SMOOTHENED-LIKE PROTEIN A"/>
    <property type="match status" value="1"/>
</dbReference>
<feature type="transmembrane region" description="Helical" evidence="10">
    <location>
        <begin position="253"/>
        <end position="272"/>
    </location>
</feature>
<feature type="chain" id="PRO_5003319402" evidence="11">
    <location>
        <begin position="20"/>
        <end position="679"/>
    </location>
</feature>
<feature type="transmembrane region" description="Helical" evidence="10">
    <location>
        <begin position="455"/>
        <end position="474"/>
    </location>
</feature>
<keyword evidence="13" id="KW-1185">Reference proteome</keyword>
<keyword evidence="3 10" id="KW-0812">Transmembrane</keyword>
<feature type="transmembrane region" description="Helical" evidence="10">
    <location>
        <begin position="403"/>
        <end position="427"/>
    </location>
</feature>
<dbReference type="AlphaFoldDB" id="F4PMB0"/>
<feature type="compositionally biased region" description="Low complexity" evidence="9">
    <location>
        <begin position="604"/>
        <end position="619"/>
    </location>
</feature>
<dbReference type="Pfam" id="PF05462">
    <property type="entry name" value="Dicty_CAR"/>
    <property type="match status" value="1"/>
</dbReference>
<feature type="transmembrane region" description="Helical" evidence="10">
    <location>
        <begin position="365"/>
        <end position="383"/>
    </location>
</feature>
<keyword evidence="5 10" id="KW-1133">Transmembrane helix</keyword>
<feature type="signal peptide" evidence="11">
    <location>
        <begin position="1"/>
        <end position="19"/>
    </location>
</feature>
<evidence type="ECO:0000256" key="4">
    <source>
        <dbReference type="ARBA" id="ARBA00022729"/>
    </source>
</evidence>
<evidence type="ECO:0000313" key="12">
    <source>
        <dbReference type="EMBL" id="EGG22760.1"/>
    </source>
</evidence>
<dbReference type="InterPro" id="IPR050949">
    <property type="entry name" value="GPCR_Fz/Smo-like"/>
</dbReference>
<feature type="transmembrane region" description="Helical" evidence="10">
    <location>
        <begin position="328"/>
        <end position="353"/>
    </location>
</feature>
<dbReference type="OMA" id="DSCANDH"/>
<keyword evidence="4 11" id="KW-0732">Signal</keyword>
<name>F4PMB0_CACFS</name>
<dbReference type="Gene3D" id="1.10.2000.10">
    <property type="entry name" value="Frizzled cysteine-rich domain"/>
    <property type="match status" value="1"/>
</dbReference>
<accession>F4PMB0</accession>
<evidence type="ECO:0000256" key="8">
    <source>
        <dbReference type="ARBA" id="ARBA00023180"/>
    </source>
</evidence>
<evidence type="ECO:0000256" key="7">
    <source>
        <dbReference type="ARBA" id="ARBA00023170"/>
    </source>
</evidence>
<dbReference type="OrthoDB" id="18326at2759"/>
<evidence type="ECO:0000256" key="3">
    <source>
        <dbReference type="ARBA" id="ARBA00022692"/>
    </source>
</evidence>
<feature type="transmembrane region" description="Helical" evidence="10">
    <location>
        <begin position="284"/>
        <end position="308"/>
    </location>
</feature>
<evidence type="ECO:0000256" key="5">
    <source>
        <dbReference type="ARBA" id="ARBA00022989"/>
    </source>
</evidence>
<organism evidence="12 13">
    <name type="scientific">Cavenderia fasciculata</name>
    <name type="common">Slime mold</name>
    <name type="synonym">Dictyostelium fasciculatum</name>
    <dbReference type="NCBI Taxonomy" id="261658"/>
    <lineage>
        <taxon>Eukaryota</taxon>
        <taxon>Amoebozoa</taxon>
        <taxon>Evosea</taxon>
        <taxon>Eumycetozoa</taxon>
        <taxon>Dictyostelia</taxon>
        <taxon>Acytosteliales</taxon>
        <taxon>Cavenderiaceae</taxon>
        <taxon>Cavenderia</taxon>
    </lineage>
</organism>
<evidence type="ECO:0000256" key="6">
    <source>
        <dbReference type="ARBA" id="ARBA00023136"/>
    </source>
</evidence>
<evidence type="ECO:0000256" key="1">
    <source>
        <dbReference type="ARBA" id="ARBA00004141"/>
    </source>
</evidence>
<dbReference type="InterPro" id="IPR036790">
    <property type="entry name" value="Frizzled_dom_sf"/>
</dbReference>
<dbReference type="EMBL" id="GL883008">
    <property type="protein sequence ID" value="EGG22760.1"/>
    <property type="molecule type" value="Genomic_DNA"/>
</dbReference>
<comment type="subcellular location">
    <subcellularLocation>
        <location evidence="1">Membrane</location>
        <topology evidence="1">Multi-pass membrane protein</topology>
    </subcellularLocation>
</comment>
<gene>
    <name evidence="12" type="ORF">DFA_04890</name>
</gene>
<feature type="compositionally biased region" description="Low complexity" evidence="9">
    <location>
        <begin position="660"/>
        <end position="671"/>
    </location>
</feature>
<sequence>MKLYYLLFILFITLKLVQGQSSSSTNTTYPIVDPFATCQSYTGTICKKYLKDPNSIWIPYNKTQEEFEENALKVLSSMTIMGDSCANDHSLKVVCNMLFQPCQTVDLPYPIPLGGRNITKIALFQSSCRSDCIQFFNDCPRMTAKSNITCEDVVPKFLVDMFPVSSNSFNLSKFRGPDIYSIQCAVTDSIIVGCPLCAPYDFTCAAPFTYKNRSTTNEEDGFKYLTGTACVFPCPYPVFDKSQFNTIFKISNAFGVFGFICCSFMIITFGILDRHQDRHTRCILYMCIFGLLMTFTDLALLSQGFEFLCDGGIRFRRQHLDAACPATGFLFTFGGLGIILWWGTAAFDLWMVLRNLNTTESYEKFYTPIVFVVALTLALVPLSDNQYGYSGGSLQCFLRDQDWQIGAFWVPYCVVLFSGLIFVGLIFREVYKVVIRTDDGRTKSIRLIRFNLKPFILLMVFMVEFFYEIIFNFYSTSRNETISEKMQEYVTCVYAHGEDHCSPSGIIPFGPHAAANTIRVLQPIQIFLIYGITKRTATIWLNSPLCCNRFFNLRDIISLATSSWNSSSNTRGQMSRKPSEMNFRRATSQPTITATNDASDDDNSSCSSKESPPSPSILSNATMVPSNNNNNLQVMSSPPMEAISTDIDIEELEEVELNNDIEQNNNNNNNNIEPGGMDN</sequence>
<dbReference type="Gene3D" id="1.20.1070.10">
    <property type="entry name" value="Rhodopsin 7-helix transmembrane proteins"/>
    <property type="match status" value="1"/>
</dbReference>
<dbReference type="RefSeq" id="XP_004360611.1">
    <property type="nucleotide sequence ID" value="XM_004360554.1"/>
</dbReference>
<feature type="region of interest" description="Disordered" evidence="9">
    <location>
        <begin position="658"/>
        <end position="679"/>
    </location>
</feature>
<keyword evidence="8" id="KW-0325">Glycoprotein</keyword>
<keyword evidence="6 10" id="KW-0472">Membrane</keyword>